<reference evidence="3" key="2">
    <citation type="submission" date="2020-09" db="EMBL/GenBank/DDBJ databases">
        <authorList>
            <person name="Sun Q."/>
            <person name="Zhou Y."/>
        </authorList>
    </citation>
    <scope>NUCLEOTIDE SEQUENCE</scope>
    <source>
        <strain evidence="3">CGMCC 1.16067</strain>
    </source>
</reference>
<evidence type="ECO:0000256" key="2">
    <source>
        <dbReference type="SAM" id="Phobius"/>
    </source>
</evidence>
<reference evidence="3" key="1">
    <citation type="journal article" date="2014" name="Int. J. Syst. Evol. Microbiol.">
        <title>Complete genome sequence of Corynebacterium casei LMG S-19264T (=DSM 44701T), isolated from a smear-ripened cheese.</title>
        <authorList>
            <consortium name="US DOE Joint Genome Institute (JGI-PGF)"/>
            <person name="Walter F."/>
            <person name="Albersmeier A."/>
            <person name="Kalinowski J."/>
            <person name="Ruckert C."/>
        </authorList>
    </citation>
    <scope>NUCLEOTIDE SEQUENCE</scope>
    <source>
        <strain evidence="3">CGMCC 1.16067</strain>
    </source>
</reference>
<feature type="compositionally biased region" description="Basic and acidic residues" evidence="1">
    <location>
        <begin position="1"/>
        <end position="14"/>
    </location>
</feature>
<feature type="compositionally biased region" description="Low complexity" evidence="1">
    <location>
        <begin position="78"/>
        <end position="92"/>
    </location>
</feature>
<evidence type="ECO:0000256" key="1">
    <source>
        <dbReference type="SAM" id="MobiDB-lite"/>
    </source>
</evidence>
<accession>A0A917F1Y3</accession>
<evidence type="ECO:0000313" key="3">
    <source>
        <dbReference type="EMBL" id="GGF34909.1"/>
    </source>
</evidence>
<dbReference type="Proteomes" id="UP000649179">
    <property type="component" value="Unassembled WGS sequence"/>
</dbReference>
<feature type="region of interest" description="Disordered" evidence="1">
    <location>
        <begin position="1"/>
        <end position="22"/>
    </location>
</feature>
<gene>
    <name evidence="3" type="ORF">GCM10011519_05450</name>
</gene>
<name>A0A917F1Y3_9ACTN</name>
<proteinExistence type="predicted"/>
<dbReference type="RefSeq" id="WP_188777993.1">
    <property type="nucleotide sequence ID" value="NZ_BMKQ01000001.1"/>
</dbReference>
<feature type="region of interest" description="Disordered" evidence="1">
    <location>
        <begin position="54"/>
        <end position="92"/>
    </location>
</feature>
<feature type="transmembrane region" description="Helical" evidence="2">
    <location>
        <begin position="29"/>
        <end position="50"/>
    </location>
</feature>
<keyword evidence="2" id="KW-0812">Transmembrane</keyword>
<dbReference type="EMBL" id="BMKQ01000001">
    <property type="protein sequence ID" value="GGF34909.1"/>
    <property type="molecule type" value="Genomic_DNA"/>
</dbReference>
<keyword evidence="2" id="KW-0472">Membrane</keyword>
<sequence>MSDHLPTDRRRPPRSDGAAQGDSRVLRQAMWAVLAIAVIGLSLFAGSLVFGGTSGGSPSAESTVEPMTSAPAPPSSPAPSSSSPATPQPTAESMTTFLDDYLRDVSDDPATAWGSLTPGFQRTSGGFAAYREFWAPIAGAEPADVEADPEARTIAYDVTYTYADGHTTQDSTRLTLAYENGTYRISGEG</sequence>
<evidence type="ECO:0000313" key="4">
    <source>
        <dbReference type="Proteomes" id="UP000649179"/>
    </source>
</evidence>
<keyword evidence="4" id="KW-1185">Reference proteome</keyword>
<dbReference type="AlphaFoldDB" id="A0A917F1Y3"/>
<comment type="caution">
    <text evidence="3">The sequence shown here is derived from an EMBL/GenBank/DDBJ whole genome shotgun (WGS) entry which is preliminary data.</text>
</comment>
<feature type="compositionally biased region" description="Polar residues" evidence="1">
    <location>
        <begin position="56"/>
        <end position="66"/>
    </location>
</feature>
<organism evidence="3 4">
    <name type="scientific">Marmoricola endophyticus</name>
    <dbReference type="NCBI Taxonomy" id="2040280"/>
    <lineage>
        <taxon>Bacteria</taxon>
        <taxon>Bacillati</taxon>
        <taxon>Actinomycetota</taxon>
        <taxon>Actinomycetes</taxon>
        <taxon>Propionibacteriales</taxon>
        <taxon>Nocardioidaceae</taxon>
        <taxon>Marmoricola</taxon>
    </lineage>
</organism>
<keyword evidence="2" id="KW-1133">Transmembrane helix</keyword>
<protein>
    <submittedName>
        <fullName evidence="3">Uncharacterized protein</fullName>
    </submittedName>
</protein>